<dbReference type="FunFam" id="1.10.287.950:FF:000001">
    <property type="entry name" value="Methyl-accepting chemotaxis sensory transducer"/>
    <property type="match status" value="1"/>
</dbReference>
<dbReference type="EMBL" id="CP028519">
    <property type="protein sequence ID" value="AVY93323.1"/>
    <property type="molecule type" value="Genomic_DNA"/>
</dbReference>
<evidence type="ECO:0000313" key="8">
    <source>
        <dbReference type="EMBL" id="AVY93323.1"/>
    </source>
</evidence>
<dbReference type="CDD" id="cd18774">
    <property type="entry name" value="PDC2_HK_sensor"/>
    <property type="match status" value="1"/>
</dbReference>
<dbReference type="Gene3D" id="3.30.450.20">
    <property type="entry name" value="PAS domain"/>
    <property type="match status" value="1"/>
</dbReference>
<keyword evidence="2 4" id="KW-0807">Transducer</keyword>
<dbReference type="SMART" id="SM00283">
    <property type="entry name" value="MA"/>
    <property type="match status" value="1"/>
</dbReference>
<keyword evidence="5" id="KW-0812">Transmembrane</keyword>
<keyword evidence="5" id="KW-1133">Transmembrane helix</keyword>
<dbReference type="GO" id="GO:0007165">
    <property type="term" value="P:signal transduction"/>
    <property type="evidence" value="ECO:0007669"/>
    <property type="project" value="UniProtKB-KW"/>
</dbReference>
<dbReference type="Proteomes" id="UP000244173">
    <property type="component" value="Chromosome"/>
</dbReference>
<gene>
    <name evidence="8" type="ORF">DAI18_04140</name>
</gene>
<dbReference type="PROSITE" id="PS50111">
    <property type="entry name" value="CHEMOTAXIS_TRANSDUC_2"/>
    <property type="match status" value="1"/>
</dbReference>
<dbReference type="KEGG" id="maer:DAI18_04140"/>
<keyword evidence="9" id="KW-1185">Reference proteome</keyword>
<organism evidence="8 9">
    <name type="scientific">Microvirgula aerodenitrificans</name>
    <dbReference type="NCBI Taxonomy" id="57480"/>
    <lineage>
        <taxon>Bacteria</taxon>
        <taxon>Pseudomonadati</taxon>
        <taxon>Pseudomonadota</taxon>
        <taxon>Betaproteobacteria</taxon>
        <taxon>Neisseriales</taxon>
        <taxon>Aquaspirillaceae</taxon>
        <taxon>Microvirgula</taxon>
    </lineage>
</organism>
<keyword evidence="5" id="KW-0472">Membrane</keyword>
<comment type="subcellular location">
    <subcellularLocation>
        <location evidence="1">Membrane</location>
    </subcellularLocation>
</comment>
<evidence type="ECO:0000256" key="2">
    <source>
        <dbReference type="ARBA" id="ARBA00023224"/>
    </source>
</evidence>
<dbReference type="SUPFAM" id="SSF103190">
    <property type="entry name" value="Sensory domain-like"/>
    <property type="match status" value="1"/>
</dbReference>
<dbReference type="GO" id="GO:0006935">
    <property type="term" value="P:chemotaxis"/>
    <property type="evidence" value="ECO:0007669"/>
    <property type="project" value="UniProtKB-ARBA"/>
</dbReference>
<dbReference type="InterPro" id="IPR033462">
    <property type="entry name" value="Cache_3-Cache_2"/>
</dbReference>
<dbReference type="PANTHER" id="PTHR32089">
    <property type="entry name" value="METHYL-ACCEPTING CHEMOTAXIS PROTEIN MCPB"/>
    <property type="match status" value="1"/>
</dbReference>
<dbReference type="AlphaFoldDB" id="A0A2S0P7N9"/>
<name>A0A2S0P7N9_9NEIS</name>
<proteinExistence type="inferred from homology"/>
<dbReference type="Gene3D" id="1.10.287.950">
    <property type="entry name" value="Methyl-accepting chemotaxis protein"/>
    <property type="match status" value="1"/>
</dbReference>
<dbReference type="PANTHER" id="PTHR32089:SF112">
    <property type="entry name" value="LYSOZYME-LIKE PROTEIN-RELATED"/>
    <property type="match status" value="1"/>
</dbReference>
<dbReference type="InterPro" id="IPR029151">
    <property type="entry name" value="Sensor-like_sf"/>
</dbReference>
<dbReference type="CDD" id="cd11386">
    <property type="entry name" value="MCP_signal"/>
    <property type="match status" value="1"/>
</dbReference>
<evidence type="ECO:0000313" key="9">
    <source>
        <dbReference type="Proteomes" id="UP000244173"/>
    </source>
</evidence>
<dbReference type="STRING" id="1122240.GCA_000620105_00569"/>
<reference evidence="8 9" key="1">
    <citation type="submission" date="2018-04" db="EMBL/GenBank/DDBJ databases">
        <title>Denitrifier Microvirgula.</title>
        <authorList>
            <person name="Anderson E."/>
            <person name="Jang J."/>
            <person name="Ishii S."/>
        </authorList>
    </citation>
    <scope>NUCLEOTIDE SEQUENCE [LARGE SCALE GENOMIC DNA]</scope>
    <source>
        <strain evidence="8 9">BE2.4</strain>
    </source>
</reference>
<dbReference type="PROSITE" id="PS50885">
    <property type="entry name" value="HAMP"/>
    <property type="match status" value="1"/>
</dbReference>
<dbReference type="InterPro" id="IPR004089">
    <property type="entry name" value="MCPsignal_dom"/>
</dbReference>
<dbReference type="Pfam" id="PF00672">
    <property type="entry name" value="HAMP"/>
    <property type="match status" value="1"/>
</dbReference>
<accession>A0A2S0P7N9</accession>
<dbReference type="Pfam" id="PF17201">
    <property type="entry name" value="Cache_3-Cache_2"/>
    <property type="match status" value="1"/>
</dbReference>
<evidence type="ECO:0000259" key="7">
    <source>
        <dbReference type="PROSITE" id="PS50885"/>
    </source>
</evidence>
<evidence type="ECO:0000256" key="4">
    <source>
        <dbReference type="PROSITE-ProRule" id="PRU00284"/>
    </source>
</evidence>
<evidence type="ECO:0000256" key="5">
    <source>
        <dbReference type="SAM" id="Phobius"/>
    </source>
</evidence>
<dbReference type="RefSeq" id="WP_028498042.1">
    <property type="nucleotide sequence ID" value="NZ_CP028519.1"/>
</dbReference>
<dbReference type="SUPFAM" id="SSF58104">
    <property type="entry name" value="Methyl-accepting chemotaxis protein (MCP) signaling domain"/>
    <property type="match status" value="1"/>
</dbReference>
<evidence type="ECO:0000259" key="6">
    <source>
        <dbReference type="PROSITE" id="PS50111"/>
    </source>
</evidence>
<dbReference type="SMART" id="SM00304">
    <property type="entry name" value="HAMP"/>
    <property type="match status" value="1"/>
</dbReference>
<feature type="domain" description="Methyl-accepting transducer" evidence="6">
    <location>
        <begin position="401"/>
        <end position="637"/>
    </location>
</feature>
<dbReference type="InterPro" id="IPR003660">
    <property type="entry name" value="HAMP_dom"/>
</dbReference>
<sequence>MYPLNRLRIGGKLIVVQMLLLAVLIGAAVAVLSVQMDRLLLRRSGEVQTQLVSDALNMIDAYHRALKLSAQQFDRAFQSELSGVFALSGQAVALPAGGQAPGLTLGGHLLNNQSEQVDRFLLRTGNVSTIYVRDGDDFVSVSTSLLKDDGGRALGEKMPHGDPAWRRLLDGSPYVGQDAFYGKPYITSYNPLRDGSGKVIGATQVGIDVNLGMSELLARIRKVRIGDSGMLAIIDAGEDRQRGHFLQHPTRMGESALGDKDVDGQPVYAPLLGKDGETRVTLAEGGEHLVRYASYPDWHWTLVSMERVDELAADNRAMLGWVAGGALVMLLLVGLSVALSARFLVTRPVRQLVDAVAKMGAERNLGQRLPESRRDEIGDIARALNGLLGSFRQAVVATHQGTGEMSTAVHGMADNAEQLARGAGEQNDAAQAMSAAVSQLNADNDTICGETSRAMGASRAAADAAVSGQTAIDTAVAEVGRIAEALGNATTTIEGLEARGQEIRSIVEVIRDIADQTNLLALNAAIEAARAGEQGRGFAVVADEVRKLAERSGQATVEIGRMIAAIQQSAEEAAGVMRQSVRQVESGVQTTHGVGETMNAIRAQVVGVAEIIDHINACLDQQSQTTRNIGTRIDSVVRMAGENDAAAAYTASTARQLERLAADLRSEVEQFRV</sequence>
<dbReference type="GO" id="GO:0016020">
    <property type="term" value="C:membrane"/>
    <property type="evidence" value="ECO:0007669"/>
    <property type="project" value="UniProtKB-SubCell"/>
</dbReference>
<dbReference type="OrthoDB" id="9763018at2"/>
<evidence type="ECO:0000256" key="3">
    <source>
        <dbReference type="ARBA" id="ARBA00029447"/>
    </source>
</evidence>
<evidence type="ECO:0000256" key="1">
    <source>
        <dbReference type="ARBA" id="ARBA00004370"/>
    </source>
</evidence>
<feature type="transmembrane region" description="Helical" evidence="5">
    <location>
        <begin position="318"/>
        <end position="341"/>
    </location>
</feature>
<protein>
    <submittedName>
        <fullName evidence="8">Methyl-accepting chemotaxis protein</fullName>
    </submittedName>
</protein>
<dbReference type="Pfam" id="PF00015">
    <property type="entry name" value="MCPsignal"/>
    <property type="match status" value="1"/>
</dbReference>
<dbReference type="CDD" id="cd06225">
    <property type="entry name" value="HAMP"/>
    <property type="match status" value="1"/>
</dbReference>
<comment type="similarity">
    <text evidence="3">Belongs to the methyl-accepting chemotaxis (MCP) protein family.</text>
</comment>
<feature type="domain" description="HAMP" evidence="7">
    <location>
        <begin position="343"/>
        <end position="396"/>
    </location>
</feature>